<dbReference type="EMBL" id="JACHDB010000001">
    <property type="protein sequence ID" value="MBB5432761.1"/>
    <property type="molecule type" value="Genomic_DNA"/>
</dbReference>
<name>A0A7W8VDQ9_9ACTN</name>
<sequence>MRRATGARIDAEGLGVRTKEGVVFSGVDLAAAPGSLTVFHADSGGGRTSLLLTLAGRMRPTEGTLAVDGYELPKKARKVRGVAALALCDGVNDLEDRLRVAEHLNERLLLRFRPAPRSVTGPALAAAGLGDLDTSRMVNDLSMAEKRRLGVALALLDEPRLIVVDDADTGLGRDQQREFFKQLRDVADTGPTVVAACADPEAAEGLADVVALTGDEQGPAGRHARALASSPAPEDVSDKENA</sequence>
<protein>
    <submittedName>
        <fullName evidence="5">ABC-type multidrug transport system ATPase subunit</fullName>
    </submittedName>
</protein>
<evidence type="ECO:0000313" key="6">
    <source>
        <dbReference type="Proteomes" id="UP000572635"/>
    </source>
</evidence>
<evidence type="ECO:0000313" key="5">
    <source>
        <dbReference type="EMBL" id="MBB5432761.1"/>
    </source>
</evidence>
<dbReference type="PANTHER" id="PTHR43335:SF4">
    <property type="entry name" value="ABC TRANSPORTER, ATP-BINDING PROTEIN"/>
    <property type="match status" value="1"/>
</dbReference>
<feature type="region of interest" description="Disordered" evidence="3">
    <location>
        <begin position="213"/>
        <end position="242"/>
    </location>
</feature>
<dbReference type="InterPro" id="IPR003439">
    <property type="entry name" value="ABC_transporter-like_ATP-bd"/>
</dbReference>
<dbReference type="RefSeq" id="WP_184392284.1">
    <property type="nucleotide sequence ID" value="NZ_BAAAJD010000186.1"/>
</dbReference>
<accession>A0A7W8VDQ9</accession>
<dbReference type="InterPro" id="IPR027417">
    <property type="entry name" value="P-loop_NTPase"/>
</dbReference>
<evidence type="ECO:0000256" key="2">
    <source>
        <dbReference type="ARBA" id="ARBA00022448"/>
    </source>
</evidence>
<dbReference type="GO" id="GO:0016887">
    <property type="term" value="F:ATP hydrolysis activity"/>
    <property type="evidence" value="ECO:0007669"/>
    <property type="project" value="InterPro"/>
</dbReference>
<dbReference type="PANTHER" id="PTHR43335">
    <property type="entry name" value="ABC TRANSPORTER, ATP-BINDING PROTEIN"/>
    <property type="match status" value="1"/>
</dbReference>
<comment type="caution">
    <text evidence="5">The sequence shown here is derived from an EMBL/GenBank/DDBJ whole genome shotgun (WGS) entry which is preliminary data.</text>
</comment>
<keyword evidence="2" id="KW-0813">Transport</keyword>
<dbReference type="SUPFAM" id="SSF52540">
    <property type="entry name" value="P-loop containing nucleoside triphosphate hydrolases"/>
    <property type="match status" value="1"/>
</dbReference>
<evidence type="ECO:0000259" key="4">
    <source>
        <dbReference type="PROSITE" id="PS50893"/>
    </source>
</evidence>
<dbReference type="AlphaFoldDB" id="A0A7W8VDQ9"/>
<evidence type="ECO:0000256" key="3">
    <source>
        <dbReference type="SAM" id="MobiDB-lite"/>
    </source>
</evidence>
<gene>
    <name evidence="5" type="ORF">HDA36_002845</name>
</gene>
<dbReference type="Gene3D" id="3.40.50.300">
    <property type="entry name" value="P-loop containing nucleotide triphosphate hydrolases"/>
    <property type="match status" value="1"/>
</dbReference>
<dbReference type="Proteomes" id="UP000572635">
    <property type="component" value="Unassembled WGS sequence"/>
</dbReference>
<dbReference type="GO" id="GO:0005524">
    <property type="term" value="F:ATP binding"/>
    <property type="evidence" value="ECO:0007669"/>
    <property type="project" value="InterPro"/>
</dbReference>
<reference evidence="5 6" key="1">
    <citation type="submission" date="2020-08" db="EMBL/GenBank/DDBJ databases">
        <title>Sequencing the genomes of 1000 actinobacteria strains.</title>
        <authorList>
            <person name="Klenk H.-P."/>
        </authorList>
    </citation>
    <scope>NUCLEOTIDE SEQUENCE [LARGE SCALE GENOMIC DNA]</scope>
    <source>
        <strain evidence="5 6">DSM 44551</strain>
    </source>
</reference>
<evidence type="ECO:0000256" key="1">
    <source>
        <dbReference type="ARBA" id="ARBA00005417"/>
    </source>
</evidence>
<dbReference type="Pfam" id="PF00005">
    <property type="entry name" value="ABC_tran"/>
    <property type="match status" value="1"/>
</dbReference>
<proteinExistence type="inferred from homology"/>
<feature type="domain" description="ABC transporter" evidence="4">
    <location>
        <begin position="9"/>
        <end position="239"/>
    </location>
</feature>
<organism evidence="5 6">
    <name type="scientific">Nocardiopsis composta</name>
    <dbReference type="NCBI Taxonomy" id="157465"/>
    <lineage>
        <taxon>Bacteria</taxon>
        <taxon>Bacillati</taxon>
        <taxon>Actinomycetota</taxon>
        <taxon>Actinomycetes</taxon>
        <taxon>Streptosporangiales</taxon>
        <taxon>Nocardiopsidaceae</taxon>
        <taxon>Nocardiopsis</taxon>
    </lineage>
</organism>
<comment type="similarity">
    <text evidence="1">Belongs to the ABC transporter superfamily.</text>
</comment>
<keyword evidence="6" id="KW-1185">Reference proteome</keyword>
<dbReference type="PROSITE" id="PS50893">
    <property type="entry name" value="ABC_TRANSPORTER_2"/>
    <property type="match status" value="1"/>
</dbReference>